<keyword evidence="2" id="KW-1185">Reference proteome</keyword>
<dbReference type="InterPro" id="IPR036397">
    <property type="entry name" value="RNaseH_sf"/>
</dbReference>
<dbReference type="EMBL" id="FNBW01000013">
    <property type="protein sequence ID" value="SDG29054.1"/>
    <property type="molecule type" value="Genomic_DNA"/>
</dbReference>
<gene>
    <name evidence="1" type="ORF">SAMN05660686_03944</name>
</gene>
<dbReference type="Gene3D" id="3.30.420.10">
    <property type="entry name" value="Ribonuclease H-like superfamily/Ribonuclease H"/>
    <property type="match status" value="1"/>
</dbReference>
<accession>A0A8G2BLB4</accession>
<dbReference type="SUPFAM" id="SSF53098">
    <property type="entry name" value="Ribonuclease H-like"/>
    <property type="match status" value="1"/>
</dbReference>
<dbReference type="CDD" id="cd04659">
    <property type="entry name" value="Piwi_piwi-like_ProArk"/>
    <property type="match status" value="1"/>
</dbReference>
<sequence length="477" mass="53337">MTASPQPFQLPGYAVLAEQELRFGAEDPRAVEAHPLEGLLRFGPYSRDKLAAIADPIRVAIIAPAGQVERVNGLLRELQQSHQPRERRPYLRGFPGFSKVFHVNMGPAGPQANVELPGDLTEQIKRAEKPHLKLAEALQHALRTLRHQRDAFDVVYILLDKAWEVGFFGGETDDFNLHDYVKAIAAFEGIPTQFLNEDRSLAYHCRASVMWRLGIALYTKAGGVPWVLANIDPGTAYIGIDYALRPNTDADSRFAICCSQVFDAEGSGLEFVAYEASGVRMFGKNPFLHRDQMMKVMSRSLAVYQRKHAGAVPSRIVVHKNTEFKPYEIDGVFDAFPNTENIELVHVQQNSGWKGVYIIKPQQPNGYPCLRGSTFQIGQHTSLLWTQGDLPVVSNNGKSYFKEGKGTPEPLILNRHAGRGSMDDLCKETLALTKMDWNNDGPYDRMPVTLNFAGTLASVVKQMPKLEPRSYPVRLFM</sequence>
<proteinExistence type="predicted"/>
<dbReference type="Gene3D" id="3.40.50.2300">
    <property type="match status" value="1"/>
</dbReference>
<evidence type="ECO:0000313" key="2">
    <source>
        <dbReference type="Proteomes" id="UP000198615"/>
    </source>
</evidence>
<protein>
    <submittedName>
        <fullName evidence="1">Piwi domain-containing protein</fullName>
    </submittedName>
</protein>
<comment type="caution">
    <text evidence="1">The sequence shown here is derived from an EMBL/GenBank/DDBJ whole genome shotgun (WGS) entry which is preliminary data.</text>
</comment>
<dbReference type="RefSeq" id="WP_215906166.1">
    <property type="nucleotide sequence ID" value="NZ_FNBW01000013.1"/>
</dbReference>
<dbReference type="GO" id="GO:0003676">
    <property type="term" value="F:nucleic acid binding"/>
    <property type="evidence" value="ECO:0007669"/>
    <property type="project" value="InterPro"/>
</dbReference>
<dbReference type="AlphaFoldDB" id="A0A8G2BLB4"/>
<name>A0A8G2BLB4_9PROT</name>
<evidence type="ECO:0000313" key="1">
    <source>
        <dbReference type="EMBL" id="SDG29054.1"/>
    </source>
</evidence>
<dbReference type="Proteomes" id="UP000198615">
    <property type="component" value="Unassembled WGS sequence"/>
</dbReference>
<organism evidence="1 2">
    <name type="scientific">Thalassobaculum litoreum DSM 18839</name>
    <dbReference type="NCBI Taxonomy" id="1123362"/>
    <lineage>
        <taxon>Bacteria</taxon>
        <taxon>Pseudomonadati</taxon>
        <taxon>Pseudomonadota</taxon>
        <taxon>Alphaproteobacteria</taxon>
        <taxon>Rhodospirillales</taxon>
        <taxon>Thalassobaculaceae</taxon>
        <taxon>Thalassobaculum</taxon>
    </lineage>
</organism>
<reference evidence="1 2" key="1">
    <citation type="submission" date="2016-10" db="EMBL/GenBank/DDBJ databases">
        <authorList>
            <person name="Varghese N."/>
            <person name="Submissions S."/>
        </authorList>
    </citation>
    <scope>NUCLEOTIDE SEQUENCE [LARGE SCALE GENOMIC DNA]</scope>
    <source>
        <strain evidence="1 2">DSM 18839</strain>
    </source>
</reference>
<dbReference type="InterPro" id="IPR012337">
    <property type="entry name" value="RNaseH-like_sf"/>
</dbReference>